<dbReference type="VEuPathDB" id="FungiDB:BD410DRAFT_154740"/>
<organism evidence="2 3">
    <name type="scientific">Rickenella mellea</name>
    <dbReference type="NCBI Taxonomy" id="50990"/>
    <lineage>
        <taxon>Eukaryota</taxon>
        <taxon>Fungi</taxon>
        <taxon>Dikarya</taxon>
        <taxon>Basidiomycota</taxon>
        <taxon>Agaricomycotina</taxon>
        <taxon>Agaricomycetes</taxon>
        <taxon>Hymenochaetales</taxon>
        <taxon>Rickenellaceae</taxon>
        <taxon>Rickenella</taxon>
    </lineage>
</organism>
<sequence>MRKRSNTASSLRHQHHRRQHRHQLPPHPACASIAPTLPHFHTHQTSGVDLRPPGATQKRGCSSSDAIHRICGFIHDDRFSDVRVGSRTGGGRRRAKESSINATILTPRGACEHGGRLEGVIQPHHRGHCIKLCHSRRALPTPSRSERDLSTFSPPPLKSTTVPSDLYLSDLFNAYAHLGMPKLHVHIVPSPSSLALDARTTVNEARFARSVARSEHQPKAVLRPVLRRKPTTKTSPQP</sequence>
<reference evidence="2 3" key="1">
    <citation type="submission" date="2018-06" db="EMBL/GenBank/DDBJ databases">
        <title>A transcriptomic atlas of mushroom development highlights an independent origin of complex multicellularity.</title>
        <authorList>
            <consortium name="DOE Joint Genome Institute"/>
            <person name="Krizsan K."/>
            <person name="Almasi E."/>
            <person name="Merenyi Z."/>
            <person name="Sahu N."/>
            <person name="Viragh M."/>
            <person name="Koszo T."/>
            <person name="Mondo S."/>
            <person name="Kiss B."/>
            <person name="Balint B."/>
            <person name="Kues U."/>
            <person name="Barry K."/>
            <person name="Hegedus J.C."/>
            <person name="Henrissat B."/>
            <person name="Johnson J."/>
            <person name="Lipzen A."/>
            <person name="Ohm R."/>
            <person name="Nagy I."/>
            <person name="Pangilinan J."/>
            <person name="Yan J."/>
            <person name="Xiong Y."/>
            <person name="Grigoriev I.V."/>
            <person name="Hibbett D.S."/>
            <person name="Nagy L.G."/>
        </authorList>
    </citation>
    <scope>NUCLEOTIDE SEQUENCE [LARGE SCALE GENOMIC DNA]</scope>
    <source>
        <strain evidence="2 3">SZMC22713</strain>
    </source>
</reference>
<keyword evidence="3" id="KW-1185">Reference proteome</keyword>
<evidence type="ECO:0000313" key="2">
    <source>
        <dbReference type="EMBL" id="TDL14945.1"/>
    </source>
</evidence>
<evidence type="ECO:0000256" key="1">
    <source>
        <dbReference type="SAM" id="MobiDB-lite"/>
    </source>
</evidence>
<evidence type="ECO:0000313" key="3">
    <source>
        <dbReference type="Proteomes" id="UP000294933"/>
    </source>
</evidence>
<feature type="region of interest" description="Disordered" evidence="1">
    <location>
        <begin position="1"/>
        <end position="25"/>
    </location>
</feature>
<feature type="compositionally biased region" description="Basic residues" evidence="1">
    <location>
        <begin position="12"/>
        <end position="24"/>
    </location>
</feature>
<accession>A0A4Y7PI79</accession>
<dbReference type="OrthoDB" id="79252at2759"/>
<proteinExistence type="predicted"/>
<feature type="compositionally biased region" description="Polar residues" evidence="1">
    <location>
        <begin position="1"/>
        <end position="10"/>
    </location>
</feature>
<dbReference type="AlphaFoldDB" id="A0A4Y7PI79"/>
<name>A0A4Y7PI79_9AGAM</name>
<dbReference type="STRING" id="50990.A0A4Y7PI79"/>
<dbReference type="EMBL" id="ML170298">
    <property type="protein sequence ID" value="TDL14945.1"/>
    <property type="molecule type" value="Genomic_DNA"/>
</dbReference>
<protein>
    <submittedName>
        <fullName evidence="2">Uncharacterized protein</fullName>
    </submittedName>
</protein>
<dbReference type="Proteomes" id="UP000294933">
    <property type="component" value="Unassembled WGS sequence"/>
</dbReference>
<gene>
    <name evidence="2" type="ORF">BD410DRAFT_154740</name>
</gene>